<dbReference type="CDD" id="cd01639">
    <property type="entry name" value="IMPase"/>
    <property type="match status" value="1"/>
</dbReference>
<dbReference type="EC" id="3.1.3.25" evidence="8"/>
<dbReference type="InterPro" id="IPR022337">
    <property type="entry name" value="Inositol_monophosphatase_SuhB"/>
</dbReference>
<dbReference type="PROSITE" id="PS00629">
    <property type="entry name" value="IMP_1"/>
    <property type="match status" value="1"/>
</dbReference>
<dbReference type="EMBL" id="JADIKM010000002">
    <property type="protein sequence ID" value="MFK2903919.1"/>
    <property type="molecule type" value="Genomic_DNA"/>
</dbReference>
<dbReference type="PROSITE" id="PS00630">
    <property type="entry name" value="IMP_2"/>
    <property type="match status" value="1"/>
</dbReference>
<dbReference type="Pfam" id="PF00459">
    <property type="entry name" value="Inositol_P"/>
    <property type="match status" value="1"/>
</dbReference>
<comment type="catalytic activity">
    <reaction evidence="1 8">
        <text>a myo-inositol phosphate + H2O = myo-inositol + phosphate</text>
        <dbReference type="Rhea" id="RHEA:24056"/>
        <dbReference type="ChEBI" id="CHEBI:15377"/>
        <dbReference type="ChEBI" id="CHEBI:17268"/>
        <dbReference type="ChEBI" id="CHEBI:43474"/>
        <dbReference type="ChEBI" id="CHEBI:84139"/>
        <dbReference type="EC" id="3.1.3.25"/>
    </reaction>
</comment>
<dbReference type="SUPFAM" id="SSF56655">
    <property type="entry name" value="Carbohydrate phosphatase"/>
    <property type="match status" value="1"/>
</dbReference>
<name>A0ABW8JS12_9GAMM</name>
<comment type="cofactor">
    <cofactor evidence="2 8">
        <name>Mg(2+)</name>
        <dbReference type="ChEBI" id="CHEBI:18420"/>
    </cofactor>
</comment>
<evidence type="ECO:0000256" key="4">
    <source>
        <dbReference type="ARBA" id="ARBA00022723"/>
    </source>
</evidence>
<dbReference type="Gene3D" id="3.30.540.10">
    <property type="entry name" value="Fructose-1,6-Bisphosphatase, subunit A, domain 1"/>
    <property type="match status" value="1"/>
</dbReference>
<reference evidence="9 10" key="1">
    <citation type="submission" date="2020-10" db="EMBL/GenBank/DDBJ databases">
        <title>Phylogeny of dyella-like bacteria.</title>
        <authorList>
            <person name="Fu J."/>
        </authorList>
    </citation>
    <scope>NUCLEOTIDE SEQUENCE [LARGE SCALE GENOMIC DNA]</scope>
    <source>
        <strain evidence="9 10">Gsoil3046</strain>
    </source>
</reference>
<keyword evidence="6" id="KW-0804">Transcription</keyword>
<gene>
    <name evidence="9" type="ORF">ISP17_08080</name>
</gene>
<dbReference type="InterPro" id="IPR033942">
    <property type="entry name" value="IMPase"/>
</dbReference>
<keyword evidence="6" id="KW-0805">Transcription regulation</keyword>
<dbReference type="PRINTS" id="PR01959">
    <property type="entry name" value="SBIMPHPHTASE"/>
</dbReference>
<evidence type="ECO:0000256" key="5">
    <source>
        <dbReference type="ARBA" id="ARBA00022801"/>
    </source>
</evidence>
<evidence type="ECO:0000256" key="6">
    <source>
        <dbReference type="ARBA" id="ARBA00022814"/>
    </source>
</evidence>
<dbReference type="Proteomes" id="UP001620460">
    <property type="component" value="Unassembled WGS sequence"/>
</dbReference>
<dbReference type="PANTHER" id="PTHR20854:SF4">
    <property type="entry name" value="INOSITOL-1-MONOPHOSPHATASE-RELATED"/>
    <property type="match status" value="1"/>
</dbReference>
<keyword evidence="7 8" id="KW-0460">Magnesium</keyword>
<evidence type="ECO:0000256" key="8">
    <source>
        <dbReference type="RuleBase" id="RU364068"/>
    </source>
</evidence>
<dbReference type="PANTHER" id="PTHR20854">
    <property type="entry name" value="INOSITOL MONOPHOSPHATASE"/>
    <property type="match status" value="1"/>
</dbReference>
<accession>A0ABW8JS12</accession>
<keyword evidence="6" id="KW-0889">Transcription antitermination</keyword>
<sequence>MPRPAVTIAARAARAAGNIILRYMNRIDGLNVVEKQQMDFVSEVDKLAEAEIIKELRRAYPDHAILGEESGAIGKGPLQWVIDPLDGTHNYLRGIPHFSVSIALLEKGVPVHGVVFDPLRDELYTASKGDGAFLNDRRMRVSKRENLGGAMIATGFPYRQRAHLTPQLDMTRAILGQAEDIRRSGSAALDLAYTAAGRYDGYFEIGLKPWDMAAGVLLVHEAGGRYCDFAGRDGIPASGNLIAGNLNVAKAMVDAIGANATPALLKA</sequence>
<organism evidence="9 10">
    <name type="scientific">Dyella ginsengisoli</name>
    <dbReference type="NCBI Taxonomy" id="363848"/>
    <lineage>
        <taxon>Bacteria</taxon>
        <taxon>Pseudomonadati</taxon>
        <taxon>Pseudomonadota</taxon>
        <taxon>Gammaproteobacteria</taxon>
        <taxon>Lysobacterales</taxon>
        <taxon>Rhodanobacteraceae</taxon>
        <taxon>Dyella</taxon>
    </lineage>
</organism>
<keyword evidence="5 8" id="KW-0378">Hydrolase</keyword>
<dbReference type="InterPro" id="IPR020583">
    <property type="entry name" value="Inositol_monoP_metal-BS"/>
</dbReference>
<dbReference type="PRINTS" id="PR00377">
    <property type="entry name" value="IMPHPHTASES"/>
</dbReference>
<evidence type="ECO:0000313" key="10">
    <source>
        <dbReference type="Proteomes" id="UP001620460"/>
    </source>
</evidence>
<dbReference type="RefSeq" id="WP_404631905.1">
    <property type="nucleotide sequence ID" value="NZ_JADIKM010000002.1"/>
</dbReference>
<dbReference type="InterPro" id="IPR000760">
    <property type="entry name" value="Inositol_monophosphatase-like"/>
</dbReference>
<comment type="caution">
    <text evidence="9">The sequence shown here is derived from an EMBL/GenBank/DDBJ whole genome shotgun (WGS) entry which is preliminary data.</text>
</comment>
<evidence type="ECO:0000256" key="3">
    <source>
        <dbReference type="ARBA" id="ARBA00009759"/>
    </source>
</evidence>
<evidence type="ECO:0000256" key="2">
    <source>
        <dbReference type="ARBA" id="ARBA00001946"/>
    </source>
</evidence>
<comment type="similarity">
    <text evidence="3 8">Belongs to the inositol monophosphatase superfamily.</text>
</comment>
<keyword evidence="10" id="KW-1185">Reference proteome</keyword>
<evidence type="ECO:0000313" key="9">
    <source>
        <dbReference type="EMBL" id="MFK2903919.1"/>
    </source>
</evidence>
<keyword evidence="4 8" id="KW-0479">Metal-binding</keyword>
<evidence type="ECO:0000256" key="7">
    <source>
        <dbReference type="ARBA" id="ARBA00022842"/>
    </source>
</evidence>
<proteinExistence type="inferred from homology"/>
<dbReference type="Gene3D" id="3.40.190.80">
    <property type="match status" value="1"/>
</dbReference>
<evidence type="ECO:0000256" key="1">
    <source>
        <dbReference type="ARBA" id="ARBA00001033"/>
    </source>
</evidence>
<dbReference type="InterPro" id="IPR020550">
    <property type="entry name" value="Inositol_monophosphatase_CS"/>
</dbReference>
<protein>
    <recommendedName>
        <fullName evidence="8">Inositol-1-monophosphatase</fullName>
        <ecNumber evidence="8">3.1.3.25</ecNumber>
    </recommendedName>
</protein>